<name>A0AAN8XA95_HALRR</name>
<evidence type="ECO:0000256" key="3">
    <source>
        <dbReference type="SAM" id="SignalP"/>
    </source>
</evidence>
<protein>
    <recommendedName>
        <fullName evidence="4">Single domain-containing protein</fullName>
    </recommendedName>
</protein>
<evidence type="ECO:0000256" key="2">
    <source>
        <dbReference type="ARBA" id="ARBA00022525"/>
    </source>
</evidence>
<organism evidence="5 6">
    <name type="scientific">Halocaridina rubra</name>
    <name type="common">Hawaiian red shrimp</name>
    <dbReference type="NCBI Taxonomy" id="373956"/>
    <lineage>
        <taxon>Eukaryota</taxon>
        <taxon>Metazoa</taxon>
        <taxon>Ecdysozoa</taxon>
        <taxon>Arthropoda</taxon>
        <taxon>Crustacea</taxon>
        <taxon>Multicrustacea</taxon>
        <taxon>Malacostraca</taxon>
        <taxon>Eumalacostraca</taxon>
        <taxon>Eucarida</taxon>
        <taxon>Decapoda</taxon>
        <taxon>Pleocyemata</taxon>
        <taxon>Caridea</taxon>
        <taxon>Atyoidea</taxon>
        <taxon>Atyidae</taxon>
        <taxon>Halocaridina</taxon>
    </lineage>
</organism>
<dbReference type="AlphaFoldDB" id="A0AAN8XA95"/>
<sequence length="110" mass="12123">MRLLFKITLWFFFAFGLSSAAVEQGQAEINPDHPGKCWIADRGEAFAPGGEWQLKGTCGKGACNKSVRHGLIYVRETCGVVASPPNCKLVESKNKPKGRYTRSSKLDKYA</sequence>
<keyword evidence="2" id="KW-0964">Secreted</keyword>
<feature type="chain" id="PRO_5042995221" description="Single domain-containing protein" evidence="3">
    <location>
        <begin position="21"/>
        <end position="110"/>
    </location>
</feature>
<comment type="caution">
    <text evidence="5">The sequence shown here is derived from an EMBL/GenBank/DDBJ whole genome shotgun (WGS) entry which is preliminary data.</text>
</comment>
<dbReference type="EMBL" id="JAXCGZ010005833">
    <property type="protein sequence ID" value="KAK7080652.1"/>
    <property type="molecule type" value="Genomic_DNA"/>
</dbReference>
<comment type="subcellular location">
    <subcellularLocation>
        <location evidence="1">Secreted</location>
    </subcellularLocation>
</comment>
<dbReference type="Pfam" id="PF15430">
    <property type="entry name" value="SVWC"/>
    <property type="match status" value="1"/>
</dbReference>
<accession>A0AAN8XA95</accession>
<evidence type="ECO:0000313" key="5">
    <source>
        <dbReference type="EMBL" id="KAK7080652.1"/>
    </source>
</evidence>
<dbReference type="InterPro" id="IPR029277">
    <property type="entry name" value="SVWC_dom"/>
</dbReference>
<evidence type="ECO:0000259" key="4">
    <source>
        <dbReference type="Pfam" id="PF15430"/>
    </source>
</evidence>
<feature type="signal peptide" evidence="3">
    <location>
        <begin position="1"/>
        <end position="20"/>
    </location>
</feature>
<proteinExistence type="predicted"/>
<feature type="domain" description="Single" evidence="4">
    <location>
        <begin position="37"/>
        <end position="95"/>
    </location>
</feature>
<keyword evidence="3" id="KW-0732">Signal</keyword>
<keyword evidence="6" id="KW-1185">Reference proteome</keyword>
<evidence type="ECO:0000313" key="6">
    <source>
        <dbReference type="Proteomes" id="UP001381693"/>
    </source>
</evidence>
<gene>
    <name evidence="5" type="ORF">SK128_004524</name>
</gene>
<dbReference type="GO" id="GO:0005576">
    <property type="term" value="C:extracellular region"/>
    <property type="evidence" value="ECO:0007669"/>
    <property type="project" value="UniProtKB-SubCell"/>
</dbReference>
<evidence type="ECO:0000256" key="1">
    <source>
        <dbReference type="ARBA" id="ARBA00004613"/>
    </source>
</evidence>
<dbReference type="Proteomes" id="UP001381693">
    <property type="component" value="Unassembled WGS sequence"/>
</dbReference>
<reference evidence="5 6" key="1">
    <citation type="submission" date="2023-11" db="EMBL/GenBank/DDBJ databases">
        <title>Halocaridina rubra genome assembly.</title>
        <authorList>
            <person name="Smith C."/>
        </authorList>
    </citation>
    <scope>NUCLEOTIDE SEQUENCE [LARGE SCALE GENOMIC DNA]</scope>
    <source>
        <strain evidence="5">EP-1</strain>
        <tissue evidence="5">Whole</tissue>
    </source>
</reference>